<gene>
    <name evidence="1" type="ORF">H2199_006559</name>
</gene>
<dbReference type="Proteomes" id="UP001172680">
    <property type="component" value="Unassembled WGS sequence"/>
</dbReference>
<protein>
    <submittedName>
        <fullName evidence="1">Uncharacterized protein</fullName>
    </submittedName>
</protein>
<name>A0ACC2YVU0_9PEZI</name>
<organism evidence="1 2">
    <name type="scientific">Coniosporium tulheliwenetii</name>
    <dbReference type="NCBI Taxonomy" id="3383036"/>
    <lineage>
        <taxon>Eukaryota</taxon>
        <taxon>Fungi</taxon>
        <taxon>Dikarya</taxon>
        <taxon>Ascomycota</taxon>
        <taxon>Pezizomycotina</taxon>
        <taxon>Dothideomycetes</taxon>
        <taxon>Dothideomycetes incertae sedis</taxon>
        <taxon>Coniosporium</taxon>
    </lineage>
</organism>
<sequence>MWIDAISINQSDTEERTQQVAMMAEVFSNAERVVIWLADMKYTLDPQVLTSIDALVEEIKQLTDLGHDEILGSHSMDIASEELRKSMPRFEDLDEGRRTRYREMFDAVSLFLGLPWFERVWVLQEVFYSSSSTWVQYGEWRTHWEFIVLAVYWQIKAGLSYQDFPIDVNVLPELWHEIASAGKNKGLKILDILFIAGFFHASDPRDKIYALLSLAEDTSQIEGLPPNMRPDYARSIVEVYTRFTRGLVNQYRSLDVLSLVEFSTNPKYFRFDNTNLPTWVPNYYEGRSVSTTILGRKGKFRASAQSQVSMHSSALEGSLCVEGVQYDKVAGVLPAKLCNDHVNLSDAVTESLVHAVRVLWSFVNENFSRPYPTGEYILDVYISTLACNLDKYHEYEEPLDTHSPGNLIPQPTHNADMPPPSRSPEAEADTETKDPGSVGGDGRANHPWFYLIGECYVHGIMYGSAWEEAERKRDEFPLRVFDIR</sequence>
<reference evidence="1" key="1">
    <citation type="submission" date="2022-10" db="EMBL/GenBank/DDBJ databases">
        <title>Culturing micro-colonial fungi from biological soil crusts in the Mojave desert and describing Neophaeococcomyces mojavensis, and introducing the new genera and species Taxawa tesnikishii.</title>
        <authorList>
            <person name="Kurbessoian T."/>
            <person name="Stajich J.E."/>
        </authorList>
    </citation>
    <scope>NUCLEOTIDE SEQUENCE</scope>
    <source>
        <strain evidence="1">JES_115</strain>
    </source>
</reference>
<dbReference type="EMBL" id="JAPDRP010000019">
    <property type="protein sequence ID" value="KAJ9639524.1"/>
    <property type="molecule type" value="Genomic_DNA"/>
</dbReference>
<proteinExistence type="predicted"/>
<accession>A0ACC2YVU0</accession>
<evidence type="ECO:0000313" key="2">
    <source>
        <dbReference type="Proteomes" id="UP001172680"/>
    </source>
</evidence>
<comment type="caution">
    <text evidence="1">The sequence shown here is derived from an EMBL/GenBank/DDBJ whole genome shotgun (WGS) entry which is preliminary data.</text>
</comment>
<evidence type="ECO:0000313" key="1">
    <source>
        <dbReference type="EMBL" id="KAJ9639524.1"/>
    </source>
</evidence>
<keyword evidence="2" id="KW-1185">Reference proteome</keyword>